<dbReference type="OrthoDB" id="3420984at2"/>
<evidence type="ECO:0000259" key="2">
    <source>
        <dbReference type="PROSITE" id="PS50943"/>
    </source>
</evidence>
<evidence type="ECO:0000256" key="1">
    <source>
        <dbReference type="ARBA" id="ARBA00023125"/>
    </source>
</evidence>
<evidence type="ECO:0000313" key="3">
    <source>
        <dbReference type="EMBL" id="OLF04708.1"/>
    </source>
</evidence>
<accession>A0A7Z0WEQ9</accession>
<dbReference type="AlphaFoldDB" id="A0A7Z0WEQ9"/>
<dbReference type="PANTHER" id="PTHR46797">
    <property type="entry name" value="HTH-TYPE TRANSCRIPTIONAL REGULATOR"/>
    <property type="match status" value="1"/>
</dbReference>
<dbReference type="InterPro" id="IPR050807">
    <property type="entry name" value="TransReg_Diox_bact_type"/>
</dbReference>
<dbReference type="Gene3D" id="1.10.260.40">
    <property type="entry name" value="lambda repressor-like DNA-binding domains"/>
    <property type="match status" value="1"/>
</dbReference>
<dbReference type="GO" id="GO:0005829">
    <property type="term" value="C:cytosol"/>
    <property type="evidence" value="ECO:0007669"/>
    <property type="project" value="TreeGrafter"/>
</dbReference>
<dbReference type="PROSITE" id="PS50943">
    <property type="entry name" value="HTH_CROC1"/>
    <property type="match status" value="1"/>
</dbReference>
<comment type="caution">
    <text evidence="3">The sequence shown here is derived from an EMBL/GenBank/DDBJ whole genome shotgun (WGS) entry which is preliminary data.</text>
</comment>
<sequence length="399" mass="43223">MTTRANTIGERIRELRNGWMTQQELATAAGVDVSLIRKLEQGQRHTASVASLHRIARALDVDLGELFGREALPDAGPDAGVVALRRAVSDVDDLLGGLDADPLPLDEARRTVTYLWGTYWSGKFDSLAGLIPPALAGTRATLHEANLSDRPMAADALSRVYWVAGCTLAHMRQQDAAFMAVRRAVELANTADDELLSAALRGSVSWQLLVQGRFDEAERVATRTAQSIEPTGDAGADHLSVFGSLIISAATANARGNNASRARDLLNESREVAARVGVDRNDYETPFGPSQVVMQTVDVGVVTEDYAAALRDAGAMPSEPGLPLAARARHMTDRAFAHTRLGEDDKALNLLLATEGMAPDWMQHQTLVKYVTRELLAREARKSTRLRELAERIGVTRTA</sequence>
<gene>
    <name evidence="3" type="ORF">BLA60_39495</name>
</gene>
<dbReference type="InterPro" id="IPR011990">
    <property type="entry name" value="TPR-like_helical_dom_sf"/>
</dbReference>
<dbReference type="SUPFAM" id="SSF47413">
    <property type="entry name" value="lambda repressor-like DNA-binding domains"/>
    <property type="match status" value="1"/>
</dbReference>
<dbReference type="PANTHER" id="PTHR46797:SF1">
    <property type="entry name" value="METHYLPHOSPHONATE SYNTHASE"/>
    <property type="match status" value="1"/>
</dbReference>
<dbReference type="SMART" id="SM00530">
    <property type="entry name" value="HTH_XRE"/>
    <property type="match status" value="1"/>
</dbReference>
<protein>
    <submittedName>
        <fullName evidence="3">Transcriptional regulator</fullName>
    </submittedName>
</protein>
<dbReference type="GO" id="GO:0003700">
    <property type="term" value="F:DNA-binding transcription factor activity"/>
    <property type="evidence" value="ECO:0007669"/>
    <property type="project" value="TreeGrafter"/>
</dbReference>
<organism evidence="3 4">
    <name type="scientific">Actinophytocola xinjiangensis</name>
    <dbReference type="NCBI Taxonomy" id="485602"/>
    <lineage>
        <taxon>Bacteria</taxon>
        <taxon>Bacillati</taxon>
        <taxon>Actinomycetota</taxon>
        <taxon>Actinomycetes</taxon>
        <taxon>Pseudonocardiales</taxon>
        <taxon>Pseudonocardiaceae</taxon>
    </lineage>
</organism>
<reference evidence="3 4" key="1">
    <citation type="submission" date="2016-12" db="EMBL/GenBank/DDBJ databases">
        <title>The draft genome sequence of Actinophytocola xinjiangensis.</title>
        <authorList>
            <person name="Wang W."/>
            <person name="Yuan L."/>
        </authorList>
    </citation>
    <scope>NUCLEOTIDE SEQUENCE [LARGE SCALE GENOMIC DNA]</scope>
    <source>
        <strain evidence="3 4">CGMCC 4.4663</strain>
    </source>
</reference>
<dbReference type="InterPro" id="IPR010982">
    <property type="entry name" value="Lambda_DNA-bd_dom_sf"/>
</dbReference>
<dbReference type="RefSeq" id="WP_075138221.1">
    <property type="nucleotide sequence ID" value="NZ_MSIF01000039.1"/>
</dbReference>
<feature type="domain" description="HTH cro/C1-type" evidence="2">
    <location>
        <begin position="20"/>
        <end position="66"/>
    </location>
</feature>
<keyword evidence="1" id="KW-0238">DNA-binding</keyword>
<dbReference type="Proteomes" id="UP000185696">
    <property type="component" value="Unassembled WGS sequence"/>
</dbReference>
<dbReference type="EMBL" id="MSIF01000039">
    <property type="protein sequence ID" value="OLF04708.1"/>
    <property type="molecule type" value="Genomic_DNA"/>
</dbReference>
<dbReference type="GO" id="GO:0003677">
    <property type="term" value="F:DNA binding"/>
    <property type="evidence" value="ECO:0007669"/>
    <property type="project" value="UniProtKB-KW"/>
</dbReference>
<evidence type="ECO:0000313" key="4">
    <source>
        <dbReference type="Proteomes" id="UP000185696"/>
    </source>
</evidence>
<proteinExistence type="predicted"/>
<dbReference type="InterPro" id="IPR001387">
    <property type="entry name" value="Cro/C1-type_HTH"/>
</dbReference>
<keyword evidence="4" id="KW-1185">Reference proteome</keyword>
<dbReference type="Pfam" id="PF01381">
    <property type="entry name" value="HTH_3"/>
    <property type="match status" value="1"/>
</dbReference>
<dbReference type="SUPFAM" id="SSF48452">
    <property type="entry name" value="TPR-like"/>
    <property type="match status" value="1"/>
</dbReference>
<name>A0A7Z0WEQ9_9PSEU</name>
<dbReference type="CDD" id="cd00093">
    <property type="entry name" value="HTH_XRE"/>
    <property type="match status" value="1"/>
</dbReference>